<organism evidence="1 2">
    <name type="scientific">Anopheles culicifacies</name>
    <dbReference type="NCBI Taxonomy" id="139723"/>
    <lineage>
        <taxon>Eukaryota</taxon>
        <taxon>Metazoa</taxon>
        <taxon>Ecdysozoa</taxon>
        <taxon>Arthropoda</taxon>
        <taxon>Hexapoda</taxon>
        <taxon>Insecta</taxon>
        <taxon>Pterygota</taxon>
        <taxon>Neoptera</taxon>
        <taxon>Endopterygota</taxon>
        <taxon>Diptera</taxon>
        <taxon>Nematocera</taxon>
        <taxon>Culicoidea</taxon>
        <taxon>Culicidae</taxon>
        <taxon>Anophelinae</taxon>
        <taxon>Anopheles</taxon>
        <taxon>culicifacies species complex</taxon>
    </lineage>
</organism>
<sequence length="121" mass="13747">MISNFWLYRKMEWTEYHCTGHMMHRSDKGVAHHHRLAWLHAHADSSRRKCTRRSYSVALGTTVNPLTYGRSWRPPGALPVRRASSFSEDPPHLLIKNQGVIMLGASTAIPLGASQEFDPPL</sequence>
<dbReference type="EMBL" id="AXCM01007923">
    <property type="status" value="NOT_ANNOTATED_CDS"/>
    <property type="molecule type" value="Genomic_DNA"/>
</dbReference>
<evidence type="ECO:0000313" key="1">
    <source>
        <dbReference type="EnsemblMetazoa" id="ACUA005772-PA"/>
    </source>
</evidence>
<reference evidence="2" key="1">
    <citation type="submission" date="2013-09" db="EMBL/GenBank/DDBJ databases">
        <title>The Genome Sequence of Anopheles culicifacies species A.</title>
        <authorList>
            <consortium name="The Broad Institute Genomics Platform"/>
            <person name="Neafsey D.E."/>
            <person name="Besansky N."/>
            <person name="Howell P."/>
            <person name="Walton C."/>
            <person name="Young S.K."/>
            <person name="Zeng Q."/>
            <person name="Gargeya S."/>
            <person name="Fitzgerald M."/>
            <person name="Haas B."/>
            <person name="Abouelleil A."/>
            <person name="Allen A.W."/>
            <person name="Alvarado L."/>
            <person name="Arachchi H.M."/>
            <person name="Berlin A.M."/>
            <person name="Chapman S.B."/>
            <person name="Gainer-Dewar J."/>
            <person name="Goldberg J."/>
            <person name="Griggs A."/>
            <person name="Gujja S."/>
            <person name="Hansen M."/>
            <person name="Howarth C."/>
            <person name="Imamovic A."/>
            <person name="Ireland A."/>
            <person name="Larimer J."/>
            <person name="McCowan C."/>
            <person name="Murphy C."/>
            <person name="Pearson M."/>
            <person name="Poon T.W."/>
            <person name="Priest M."/>
            <person name="Roberts A."/>
            <person name="Saif S."/>
            <person name="Shea T."/>
            <person name="Sisk P."/>
            <person name="Sykes S."/>
            <person name="Wortman J."/>
            <person name="Nusbaum C."/>
            <person name="Birren B."/>
        </authorList>
    </citation>
    <scope>NUCLEOTIDE SEQUENCE [LARGE SCALE GENOMIC DNA]</scope>
    <source>
        <strain evidence="2">A-37</strain>
    </source>
</reference>
<protein>
    <submittedName>
        <fullName evidence="1">Uncharacterized protein</fullName>
    </submittedName>
</protein>
<dbReference type="Proteomes" id="UP000075883">
    <property type="component" value="Unassembled WGS sequence"/>
</dbReference>
<reference evidence="1" key="2">
    <citation type="submission" date="2020-05" db="UniProtKB">
        <authorList>
            <consortium name="EnsemblMetazoa"/>
        </authorList>
    </citation>
    <scope>IDENTIFICATION</scope>
    <source>
        <strain evidence="1">A-37</strain>
    </source>
</reference>
<keyword evidence="2" id="KW-1185">Reference proteome</keyword>
<dbReference type="VEuPathDB" id="VectorBase:ACUA005772"/>
<dbReference type="EnsemblMetazoa" id="ACUA005772-RA">
    <property type="protein sequence ID" value="ACUA005772-PA"/>
    <property type="gene ID" value="ACUA005772"/>
</dbReference>
<name>A0A182LZK7_9DIPT</name>
<evidence type="ECO:0000313" key="2">
    <source>
        <dbReference type="Proteomes" id="UP000075883"/>
    </source>
</evidence>
<proteinExistence type="predicted"/>
<accession>A0A182LZK7</accession>
<dbReference type="AlphaFoldDB" id="A0A182LZK7"/>